<feature type="region of interest" description="Disordered" evidence="1">
    <location>
        <begin position="228"/>
        <end position="256"/>
    </location>
</feature>
<name>A8NZ15_COPC7</name>
<feature type="compositionally biased region" description="Polar residues" evidence="1">
    <location>
        <begin position="236"/>
        <end position="256"/>
    </location>
</feature>
<dbReference type="Proteomes" id="UP000001861">
    <property type="component" value="Unassembled WGS sequence"/>
</dbReference>
<dbReference type="OrthoDB" id="2867906at2759"/>
<dbReference type="EMBL" id="AACS02000005">
    <property type="protein sequence ID" value="EAU84203.1"/>
    <property type="molecule type" value="Genomic_DNA"/>
</dbReference>
<evidence type="ECO:0000313" key="3">
    <source>
        <dbReference type="Proteomes" id="UP000001861"/>
    </source>
</evidence>
<dbReference type="InParanoid" id="A8NZ15"/>
<dbReference type="KEGG" id="cci:CC1G_08133"/>
<evidence type="ECO:0000313" key="2">
    <source>
        <dbReference type="EMBL" id="EAU84203.1"/>
    </source>
</evidence>
<evidence type="ECO:0000256" key="1">
    <source>
        <dbReference type="SAM" id="MobiDB-lite"/>
    </source>
</evidence>
<organism evidence="2 3">
    <name type="scientific">Coprinopsis cinerea (strain Okayama-7 / 130 / ATCC MYA-4618 / FGSC 9003)</name>
    <name type="common">Inky cap fungus</name>
    <name type="synonym">Hormographiella aspergillata</name>
    <dbReference type="NCBI Taxonomy" id="240176"/>
    <lineage>
        <taxon>Eukaryota</taxon>
        <taxon>Fungi</taxon>
        <taxon>Dikarya</taxon>
        <taxon>Basidiomycota</taxon>
        <taxon>Agaricomycotina</taxon>
        <taxon>Agaricomycetes</taxon>
        <taxon>Agaricomycetidae</taxon>
        <taxon>Agaricales</taxon>
        <taxon>Agaricineae</taxon>
        <taxon>Psathyrellaceae</taxon>
        <taxon>Coprinopsis</taxon>
    </lineage>
</organism>
<proteinExistence type="predicted"/>
<keyword evidence="3" id="KW-1185">Reference proteome</keyword>
<dbReference type="GeneID" id="6014130"/>
<dbReference type="RefSeq" id="XP_001837579.1">
    <property type="nucleotide sequence ID" value="XM_001837527.1"/>
</dbReference>
<reference evidence="2 3" key="1">
    <citation type="journal article" date="2010" name="Proc. Natl. Acad. Sci. U.S.A.">
        <title>Insights into evolution of multicellular fungi from the assembled chromosomes of the mushroom Coprinopsis cinerea (Coprinus cinereus).</title>
        <authorList>
            <person name="Stajich J.E."/>
            <person name="Wilke S.K."/>
            <person name="Ahren D."/>
            <person name="Au C.H."/>
            <person name="Birren B.W."/>
            <person name="Borodovsky M."/>
            <person name="Burns C."/>
            <person name="Canback B."/>
            <person name="Casselton L.A."/>
            <person name="Cheng C.K."/>
            <person name="Deng J."/>
            <person name="Dietrich F.S."/>
            <person name="Fargo D.C."/>
            <person name="Farman M.L."/>
            <person name="Gathman A.C."/>
            <person name="Goldberg J."/>
            <person name="Guigo R."/>
            <person name="Hoegger P.J."/>
            <person name="Hooker J.B."/>
            <person name="Huggins A."/>
            <person name="James T.Y."/>
            <person name="Kamada T."/>
            <person name="Kilaru S."/>
            <person name="Kodira C."/>
            <person name="Kues U."/>
            <person name="Kupfer D."/>
            <person name="Kwan H.S."/>
            <person name="Lomsadze A."/>
            <person name="Li W."/>
            <person name="Lilly W.W."/>
            <person name="Ma L.J."/>
            <person name="Mackey A.J."/>
            <person name="Manning G."/>
            <person name="Martin F."/>
            <person name="Muraguchi H."/>
            <person name="Natvig D.O."/>
            <person name="Palmerini H."/>
            <person name="Ramesh M.A."/>
            <person name="Rehmeyer C.J."/>
            <person name="Roe B.A."/>
            <person name="Shenoy N."/>
            <person name="Stanke M."/>
            <person name="Ter-Hovhannisyan V."/>
            <person name="Tunlid A."/>
            <person name="Velagapudi R."/>
            <person name="Vision T.J."/>
            <person name="Zeng Q."/>
            <person name="Zolan M.E."/>
            <person name="Pukkila P.J."/>
        </authorList>
    </citation>
    <scope>NUCLEOTIDE SEQUENCE [LARGE SCALE GENOMIC DNA]</scope>
    <source>
        <strain evidence="3">Okayama-7 / 130 / ATCC MYA-4618 / FGSC 9003</strain>
    </source>
</reference>
<dbReference type="AlphaFoldDB" id="A8NZ15"/>
<dbReference type="VEuPathDB" id="FungiDB:CC1G_08133"/>
<dbReference type="CDD" id="cd20557">
    <property type="entry name" value="CYCLIN_ScPCL1-like"/>
    <property type="match status" value="1"/>
</dbReference>
<sequence length="286" mass="32045">MVPEEQLCDLPRLYASRVLHQFESITEPDTAADAGAPLLQPDDIVSFITILLCDSQVTPCVALASLRLVERYQLFSNRIPPRDEIQRILFAAFMLAAKIVSPRCRVRWASIGEKLVEGRNVFWLEKEFLIDVRWDYEMLDVVEEVWDAFAEARKGKYGPVVRENVDGDGVTDGLGGVGEGGDWKSARRLSKTSSTTTISYQEETSAISSSSFRTPLILASIRTPRMEVAPSHRPSGGSSLRQAYKPTTSKTSSASQYLDVINVDRERKNTPPKLRKRMSQIFLKGM</sequence>
<protein>
    <submittedName>
        <fullName evidence="2">Uncharacterized protein</fullName>
    </submittedName>
</protein>
<gene>
    <name evidence="2" type="ORF">CC1G_08133</name>
</gene>
<accession>A8NZ15</accession>
<dbReference type="Gene3D" id="1.10.472.10">
    <property type="entry name" value="Cyclin-like"/>
    <property type="match status" value="1"/>
</dbReference>
<comment type="caution">
    <text evidence="2">The sequence shown here is derived from an EMBL/GenBank/DDBJ whole genome shotgun (WGS) entry which is preliminary data.</text>
</comment>